<dbReference type="InterPro" id="IPR016136">
    <property type="entry name" value="DNA_helicase_N/primase_C"/>
</dbReference>
<keyword evidence="9" id="KW-0413">Isomerase</keyword>
<dbReference type="Pfam" id="PF00772">
    <property type="entry name" value="DnaB"/>
    <property type="match status" value="1"/>
</dbReference>
<evidence type="ECO:0000259" key="13">
    <source>
        <dbReference type="PROSITE" id="PS51199"/>
    </source>
</evidence>
<keyword evidence="5 12" id="KW-0378">Hydrolase</keyword>
<comment type="caution">
    <text evidence="14">The sequence shown here is derived from an EMBL/GenBank/DDBJ whole genome shotgun (WGS) entry which is preliminary data.</text>
</comment>
<dbReference type="InterPro" id="IPR007693">
    <property type="entry name" value="DNA_helicase_DnaB-like_N"/>
</dbReference>
<dbReference type="SUPFAM" id="SSF52540">
    <property type="entry name" value="P-loop containing nucleoside triphosphate hydrolases"/>
    <property type="match status" value="1"/>
</dbReference>
<dbReference type="Proteomes" id="UP001223586">
    <property type="component" value="Unassembled WGS sequence"/>
</dbReference>
<evidence type="ECO:0000256" key="1">
    <source>
        <dbReference type="ARBA" id="ARBA00008428"/>
    </source>
</evidence>
<evidence type="ECO:0000256" key="12">
    <source>
        <dbReference type="RuleBase" id="RU362085"/>
    </source>
</evidence>
<keyword evidence="7 12" id="KW-0067">ATP-binding</keyword>
<dbReference type="EMBL" id="JAUSTT010000009">
    <property type="protein sequence ID" value="MDQ0176024.1"/>
    <property type="molecule type" value="Genomic_DNA"/>
</dbReference>
<dbReference type="Gene3D" id="1.10.860.10">
    <property type="entry name" value="DNAb Helicase, Chain A"/>
    <property type="match status" value="1"/>
</dbReference>
<keyword evidence="8 12" id="KW-0238">DNA-binding</keyword>
<proteinExistence type="inferred from homology"/>
<evidence type="ECO:0000256" key="8">
    <source>
        <dbReference type="ARBA" id="ARBA00023125"/>
    </source>
</evidence>
<evidence type="ECO:0000256" key="9">
    <source>
        <dbReference type="ARBA" id="ARBA00023235"/>
    </source>
</evidence>
<dbReference type="Gene3D" id="3.40.50.300">
    <property type="entry name" value="P-loop containing nucleotide triphosphate hydrolases"/>
    <property type="match status" value="1"/>
</dbReference>
<keyword evidence="3 12" id="KW-0235">DNA replication</keyword>
<reference evidence="14 15" key="1">
    <citation type="submission" date="2023-07" db="EMBL/GenBank/DDBJ databases">
        <title>Genomic Encyclopedia of Type Strains, Phase IV (KMG-IV): sequencing the most valuable type-strain genomes for metagenomic binning, comparative biology and taxonomic classification.</title>
        <authorList>
            <person name="Goeker M."/>
        </authorList>
    </citation>
    <scope>NUCLEOTIDE SEQUENCE [LARGE SCALE GENOMIC DNA]</scope>
    <source>
        <strain evidence="14 15">DSM 23837</strain>
    </source>
</reference>
<dbReference type="InterPro" id="IPR027417">
    <property type="entry name" value="P-loop_NTPase"/>
</dbReference>
<sequence>MKTKSEQENLYQSHLGNGDLLEAESMVLGAVLLEADIIHEITLEPEHFSSSRNKLIFKAMRELASEGTAIDPSILVNKLKSDIENIGGTTYLTDLALACPTATNIEFYQNIVFEQYKKRTLVASAAAFLNNQSEESADDFYKTYVEMQEIGIKSERTKNDVLMEIYDDMMVDKGEMTGIDTGFTDLNNMTGGLNGGDLIIIAGRPSMGKTAFALNLVKSCCENSGVADIFSLEMPEKQLTQRLLSSIGNISGIKWKNPYRMFSKLDSERASEAIGIYSKWHINIHDSSKQTIADIRARVRKTQREHKNEKHIVVIDYLQLITQVGKFERNDLAIGDITKQLKQMARQFNIPVILLSQLNRGVEQRQDKRPMMSDLRDSGSIEQDADLIMFLYRDDYYDKQSENRNIVEVNLAKHRNGPVGTIQLAFVKEYSQFLDLELRREVAQ</sequence>
<dbReference type="Pfam" id="PF03796">
    <property type="entry name" value="DnaB_C"/>
    <property type="match status" value="1"/>
</dbReference>
<comment type="catalytic activity">
    <reaction evidence="10 12">
        <text>ATP + H2O = ADP + phosphate + H(+)</text>
        <dbReference type="Rhea" id="RHEA:13065"/>
        <dbReference type="ChEBI" id="CHEBI:15377"/>
        <dbReference type="ChEBI" id="CHEBI:15378"/>
        <dbReference type="ChEBI" id="CHEBI:30616"/>
        <dbReference type="ChEBI" id="CHEBI:43474"/>
        <dbReference type="ChEBI" id="CHEBI:456216"/>
        <dbReference type="EC" id="5.6.2.3"/>
    </reaction>
</comment>
<feature type="domain" description="SF4 helicase" evidence="13">
    <location>
        <begin position="172"/>
        <end position="440"/>
    </location>
</feature>
<dbReference type="InterPro" id="IPR036185">
    <property type="entry name" value="DNA_heli_DnaB-like_N_sf"/>
</dbReference>
<dbReference type="RefSeq" id="WP_307228840.1">
    <property type="nucleotide sequence ID" value="NZ_JAUSTT010000009.1"/>
</dbReference>
<dbReference type="PROSITE" id="PS51199">
    <property type="entry name" value="SF4_HELICASE"/>
    <property type="match status" value="1"/>
</dbReference>
<gene>
    <name evidence="14" type="ORF">J2S08_001860</name>
</gene>
<dbReference type="GO" id="GO:0016787">
    <property type="term" value="F:hydrolase activity"/>
    <property type="evidence" value="ECO:0007669"/>
    <property type="project" value="UniProtKB-KW"/>
</dbReference>
<dbReference type="PANTHER" id="PTHR30153:SF2">
    <property type="entry name" value="REPLICATIVE DNA HELICASE"/>
    <property type="match status" value="1"/>
</dbReference>
<evidence type="ECO:0000256" key="6">
    <source>
        <dbReference type="ARBA" id="ARBA00022806"/>
    </source>
</evidence>
<evidence type="ECO:0000256" key="7">
    <source>
        <dbReference type="ARBA" id="ARBA00022840"/>
    </source>
</evidence>
<evidence type="ECO:0000256" key="10">
    <source>
        <dbReference type="ARBA" id="ARBA00048954"/>
    </source>
</evidence>
<organism evidence="14 15">
    <name type="scientific">Bacillus chungangensis</name>
    <dbReference type="NCBI Taxonomy" id="587633"/>
    <lineage>
        <taxon>Bacteria</taxon>
        <taxon>Bacillati</taxon>
        <taxon>Bacillota</taxon>
        <taxon>Bacilli</taxon>
        <taxon>Bacillales</taxon>
        <taxon>Bacillaceae</taxon>
        <taxon>Bacillus</taxon>
    </lineage>
</organism>
<evidence type="ECO:0000256" key="2">
    <source>
        <dbReference type="ARBA" id="ARBA00022515"/>
    </source>
</evidence>
<dbReference type="InterPro" id="IPR007694">
    <property type="entry name" value="DNA_helicase_DnaB-like_C"/>
</dbReference>
<dbReference type="EC" id="5.6.2.3" evidence="11 12"/>
<keyword evidence="6 12" id="KW-0347">Helicase</keyword>
<evidence type="ECO:0000313" key="14">
    <source>
        <dbReference type="EMBL" id="MDQ0176024.1"/>
    </source>
</evidence>
<dbReference type="SUPFAM" id="SSF48024">
    <property type="entry name" value="N-terminal domain of DnaB helicase"/>
    <property type="match status" value="1"/>
</dbReference>
<dbReference type="CDD" id="cd00984">
    <property type="entry name" value="DnaB_C"/>
    <property type="match status" value="1"/>
</dbReference>
<comment type="function">
    <text evidence="12">The main replicative DNA helicase, it participates in initiation and elongation during chromosome replication. Travels ahead of the DNA replisome, separating dsDNA into templates for DNA synthesis. A processive ATP-dependent 5'-3' DNA helicase it has DNA-dependent ATPase activity.</text>
</comment>
<dbReference type="PANTHER" id="PTHR30153">
    <property type="entry name" value="REPLICATIVE DNA HELICASE DNAB"/>
    <property type="match status" value="1"/>
</dbReference>
<dbReference type="NCBIfam" id="TIGR00665">
    <property type="entry name" value="DnaB"/>
    <property type="match status" value="1"/>
</dbReference>
<dbReference type="InterPro" id="IPR003593">
    <property type="entry name" value="AAA+_ATPase"/>
</dbReference>
<protein>
    <recommendedName>
        <fullName evidence="11 12">Replicative DNA helicase</fullName>
        <ecNumber evidence="11 12">5.6.2.3</ecNumber>
    </recommendedName>
</protein>
<name>A0ABT9WS20_9BACI</name>
<evidence type="ECO:0000256" key="11">
    <source>
        <dbReference type="NCBIfam" id="TIGR00665"/>
    </source>
</evidence>
<dbReference type="GO" id="GO:0003678">
    <property type="term" value="F:DNA helicase activity"/>
    <property type="evidence" value="ECO:0007669"/>
    <property type="project" value="UniProtKB-EC"/>
</dbReference>
<keyword evidence="15" id="KW-1185">Reference proteome</keyword>
<dbReference type="InterPro" id="IPR007692">
    <property type="entry name" value="DNA_helicase_DnaB"/>
</dbReference>
<evidence type="ECO:0000256" key="5">
    <source>
        <dbReference type="ARBA" id="ARBA00022801"/>
    </source>
</evidence>
<keyword evidence="4 12" id="KW-0547">Nucleotide-binding</keyword>
<dbReference type="SMART" id="SM00382">
    <property type="entry name" value="AAA"/>
    <property type="match status" value="1"/>
</dbReference>
<accession>A0ABT9WS20</accession>
<keyword evidence="2 12" id="KW-0639">Primosome</keyword>
<evidence type="ECO:0000313" key="15">
    <source>
        <dbReference type="Proteomes" id="UP001223586"/>
    </source>
</evidence>
<comment type="similarity">
    <text evidence="1 12">Belongs to the helicase family. DnaB subfamily.</text>
</comment>
<evidence type="ECO:0000256" key="4">
    <source>
        <dbReference type="ARBA" id="ARBA00022741"/>
    </source>
</evidence>
<evidence type="ECO:0000256" key="3">
    <source>
        <dbReference type="ARBA" id="ARBA00022705"/>
    </source>
</evidence>